<feature type="compositionally biased region" description="Low complexity" evidence="1">
    <location>
        <begin position="37"/>
        <end position="46"/>
    </location>
</feature>
<accession>A0A6A4HLG4</accession>
<name>A0A6A4HLG4_9AGAR</name>
<proteinExistence type="predicted"/>
<feature type="region of interest" description="Disordered" evidence="1">
    <location>
        <begin position="30"/>
        <end position="51"/>
    </location>
</feature>
<evidence type="ECO:0000313" key="3">
    <source>
        <dbReference type="Proteomes" id="UP000799118"/>
    </source>
</evidence>
<reference evidence="2" key="1">
    <citation type="journal article" date="2019" name="Environ. Microbiol.">
        <title>Fungal ecological strategies reflected in gene transcription - a case study of two litter decomposers.</title>
        <authorList>
            <person name="Barbi F."/>
            <person name="Kohler A."/>
            <person name="Barry K."/>
            <person name="Baskaran P."/>
            <person name="Daum C."/>
            <person name="Fauchery L."/>
            <person name="Ihrmark K."/>
            <person name="Kuo A."/>
            <person name="LaButti K."/>
            <person name="Lipzen A."/>
            <person name="Morin E."/>
            <person name="Grigoriev I.V."/>
            <person name="Henrissat B."/>
            <person name="Lindahl B."/>
            <person name="Martin F."/>
        </authorList>
    </citation>
    <scope>NUCLEOTIDE SEQUENCE</scope>
    <source>
        <strain evidence="2">JB14</strain>
    </source>
</reference>
<dbReference type="Proteomes" id="UP000799118">
    <property type="component" value="Unassembled WGS sequence"/>
</dbReference>
<organism evidence="2 3">
    <name type="scientific">Gymnopus androsaceus JB14</name>
    <dbReference type="NCBI Taxonomy" id="1447944"/>
    <lineage>
        <taxon>Eukaryota</taxon>
        <taxon>Fungi</taxon>
        <taxon>Dikarya</taxon>
        <taxon>Basidiomycota</taxon>
        <taxon>Agaricomycotina</taxon>
        <taxon>Agaricomycetes</taxon>
        <taxon>Agaricomycetidae</taxon>
        <taxon>Agaricales</taxon>
        <taxon>Marasmiineae</taxon>
        <taxon>Omphalotaceae</taxon>
        <taxon>Gymnopus</taxon>
    </lineage>
</organism>
<gene>
    <name evidence="2" type="ORF">BT96DRAFT_994892</name>
</gene>
<keyword evidence="3" id="KW-1185">Reference proteome</keyword>
<evidence type="ECO:0000313" key="2">
    <source>
        <dbReference type="EMBL" id="KAE9398411.1"/>
    </source>
</evidence>
<dbReference type="EMBL" id="ML769483">
    <property type="protein sequence ID" value="KAE9398411.1"/>
    <property type="molecule type" value="Genomic_DNA"/>
</dbReference>
<dbReference type="AlphaFoldDB" id="A0A6A4HLG4"/>
<evidence type="ECO:0000256" key="1">
    <source>
        <dbReference type="SAM" id="MobiDB-lite"/>
    </source>
</evidence>
<sequence length="104" mass="11612">MKTAVKTWMRSFSIPGHSNPCLMIASPDLTDSDFDDTSPSTTRPSDIMFSQKRTQLSGSEPYSKAIGEQCCNETEVINLDYDPAIMPVSTTGWQGVRKTRFEEL</sequence>
<protein>
    <submittedName>
        <fullName evidence="2">Uncharacterized protein</fullName>
    </submittedName>
</protein>